<feature type="domain" description="Fatty acid hydroxylase" evidence="6">
    <location>
        <begin position="109"/>
        <end position="238"/>
    </location>
</feature>
<comment type="caution">
    <text evidence="7">The sequence shown here is derived from an EMBL/GenBank/DDBJ whole genome shotgun (WGS) entry which is preliminary data.</text>
</comment>
<keyword evidence="2 5" id="KW-0812">Transmembrane</keyword>
<keyword evidence="3 5" id="KW-1133">Transmembrane helix</keyword>
<evidence type="ECO:0000256" key="4">
    <source>
        <dbReference type="ARBA" id="ARBA00023136"/>
    </source>
</evidence>
<evidence type="ECO:0000256" key="1">
    <source>
        <dbReference type="ARBA" id="ARBA00004370"/>
    </source>
</evidence>
<dbReference type="PANTHER" id="PTHR11863">
    <property type="entry name" value="STEROL DESATURASE"/>
    <property type="match status" value="1"/>
</dbReference>
<keyword evidence="8" id="KW-1185">Reference proteome</keyword>
<feature type="transmembrane region" description="Helical" evidence="5">
    <location>
        <begin position="146"/>
        <end position="169"/>
    </location>
</feature>
<evidence type="ECO:0000256" key="2">
    <source>
        <dbReference type="ARBA" id="ARBA00022692"/>
    </source>
</evidence>
<organism evidence="7 8">
    <name type="scientific">Sphingobacterium daejeonense</name>
    <dbReference type="NCBI Taxonomy" id="371142"/>
    <lineage>
        <taxon>Bacteria</taxon>
        <taxon>Pseudomonadati</taxon>
        <taxon>Bacteroidota</taxon>
        <taxon>Sphingobacteriia</taxon>
        <taxon>Sphingobacteriales</taxon>
        <taxon>Sphingobacteriaceae</taxon>
        <taxon>Sphingobacterium</taxon>
    </lineage>
</organism>
<evidence type="ECO:0000313" key="7">
    <source>
        <dbReference type="EMBL" id="MFD1166288.1"/>
    </source>
</evidence>
<accession>A0ABW3RNK9</accession>
<feature type="transmembrane region" description="Helical" evidence="5">
    <location>
        <begin position="175"/>
        <end position="192"/>
    </location>
</feature>
<dbReference type="InterPro" id="IPR050307">
    <property type="entry name" value="Sterol_Desaturase_Related"/>
</dbReference>
<comment type="subcellular location">
    <subcellularLocation>
        <location evidence="1">Membrane</location>
    </subcellularLocation>
</comment>
<evidence type="ECO:0000313" key="8">
    <source>
        <dbReference type="Proteomes" id="UP001597205"/>
    </source>
</evidence>
<evidence type="ECO:0000256" key="5">
    <source>
        <dbReference type="SAM" id="Phobius"/>
    </source>
</evidence>
<protein>
    <submittedName>
        <fullName evidence="7">Sterol desaturase family protein</fullName>
    </submittedName>
</protein>
<keyword evidence="4 5" id="KW-0472">Membrane</keyword>
<dbReference type="Pfam" id="PF04116">
    <property type="entry name" value="FA_hydroxylase"/>
    <property type="match status" value="1"/>
</dbReference>
<feature type="transmembrane region" description="Helical" evidence="5">
    <location>
        <begin position="20"/>
        <end position="42"/>
    </location>
</feature>
<sequence length="245" mass="29597">MGDLLETTFNFVLSEWYYTSAFFFIFFSFLYFVGTYITELIIRMKSKDASIRQIVFAKKPHQTSKEIQNSLVSILVFSLQAILFQYLFSIGVFKIRFDQPMHCLWEIPLLFVWNEFHFYCMHWLLHRRFLFKHVHKVHHWSKEPTSYSIFSFHWFEAFLLGTVIFFPLFFHEFQVYSLLSLPVMSLIINLLGHCNHEVPRDLPSSNFRKYTFRHSMHHKWSSGNFGFMLTIFDKLFKTEVSENKK</sequence>
<evidence type="ECO:0000256" key="3">
    <source>
        <dbReference type="ARBA" id="ARBA00022989"/>
    </source>
</evidence>
<name>A0ABW3RNK9_9SPHI</name>
<dbReference type="RefSeq" id="WP_380896817.1">
    <property type="nucleotide sequence ID" value="NZ_JBHTKY010000017.1"/>
</dbReference>
<reference evidence="8" key="1">
    <citation type="journal article" date="2019" name="Int. J. Syst. Evol. Microbiol.">
        <title>The Global Catalogue of Microorganisms (GCM) 10K type strain sequencing project: providing services to taxonomists for standard genome sequencing and annotation.</title>
        <authorList>
            <consortium name="The Broad Institute Genomics Platform"/>
            <consortium name="The Broad Institute Genome Sequencing Center for Infectious Disease"/>
            <person name="Wu L."/>
            <person name="Ma J."/>
        </authorList>
    </citation>
    <scope>NUCLEOTIDE SEQUENCE [LARGE SCALE GENOMIC DNA]</scope>
    <source>
        <strain evidence="8">CCUG 52468</strain>
    </source>
</reference>
<gene>
    <name evidence="7" type="ORF">ACFQ2C_11790</name>
</gene>
<dbReference type="EMBL" id="JBHTKY010000017">
    <property type="protein sequence ID" value="MFD1166288.1"/>
    <property type="molecule type" value="Genomic_DNA"/>
</dbReference>
<dbReference type="InterPro" id="IPR006694">
    <property type="entry name" value="Fatty_acid_hydroxylase"/>
</dbReference>
<feature type="transmembrane region" description="Helical" evidence="5">
    <location>
        <begin position="105"/>
        <end position="125"/>
    </location>
</feature>
<evidence type="ECO:0000259" key="6">
    <source>
        <dbReference type="Pfam" id="PF04116"/>
    </source>
</evidence>
<dbReference type="Proteomes" id="UP001597205">
    <property type="component" value="Unassembled WGS sequence"/>
</dbReference>
<feature type="transmembrane region" description="Helical" evidence="5">
    <location>
        <begin position="71"/>
        <end position="93"/>
    </location>
</feature>
<proteinExistence type="predicted"/>